<accession>A0A371H827</accession>
<name>A0A371H827_MUCPR</name>
<comment type="caution">
    <text evidence="1">The sequence shown here is derived from an EMBL/GenBank/DDBJ whole genome shotgun (WGS) entry which is preliminary data.</text>
</comment>
<organism evidence="1 2">
    <name type="scientific">Mucuna pruriens</name>
    <name type="common">Velvet bean</name>
    <name type="synonym">Dolichos pruriens</name>
    <dbReference type="NCBI Taxonomy" id="157652"/>
    <lineage>
        <taxon>Eukaryota</taxon>
        <taxon>Viridiplantae</taxon>
        <taxon>Streptophyta</taxon>
        <taxon>Embryophyta</taxon>
        <taxon>Tracheophyta</taxon>
        <taxon>Spermatophyta</taxon>
        <taxon>Magnoliopsida</taxon>
        <taxon>eudicotyledons</taxon>
        <taxon>Gunneridae</taxon>
        <taxon>Pentapetalae</taxon>
        <taxon>rosids</taxon>
        <taxon>fabids</taxon>
        <taxon>Fabales</taxon>
        <taxon>Fabaceae</taxon>
        <taxon>Papilionoideae</taxon>
        <taxon>50 kb inversion clade</taxon>
        <taxon>NPAAA clade</taxon>
        <taxon>indigoferoid/millettioid clade</taxon>
        <taxon>Phaseoleae</taxon>
        <taxon>Mucuna</taxon>
    </lineage>
</organism>
<evidence type="ECO:0000313" key="2">
    <source>
        <dbReference type="Proteomes" id="UP000257109"/>
    </source>
</evidence>
<dbReference type="Proteomes" id="UP000257109">
    <property type="component" value="Unassembled WGS sequence"/>
</dbReference>
<reference evidence="1" key="1">
    <citation type="submission" date="2018-05" db="EMBL/GenBank/DDBJ databases">
        <title>Draft genome of Mucuna pruriens seed.</title>
        <authorList>
            <person name="Nnadi N.E."/>
            <person name="Vos R."/>
            <person name="Hasami M.H."/>
            <person name="Devisetty U.K."/>
            <person name="Aguiy J.C."/>
        </authorList>
    </citation>
    <scope>NUCLEOTIDE SEQUENCE [LARGE SCALE GENOMIC DNA]</scope>
    <source>
        <strain evidence="1">JCA_2017</strain>
    </source>
</reference>
<evidence type="ECO:0000313" key="1">
    <source>
        <dbReference type="EMBL" id="RDX98952.1"/>
    </source>
</evidence>
<sequence length="62" mass="7318">MKRVINPPEVMEEEEVEEILVEQMRGMINLILNVIVSISMEYITNVEEKANLVGEVKNRYYF</sequence>
<dbReference type="AlphaFoldDB" id="A0A371H827"/>
<gene>
    <name evidence="1" type="ORF">CR513_18061</name>
</gene>
<keyword evidence="2" id="KW-1185">Reference proteome</keyword>
<dbReference type="EMBL" id="QJKJ01003332">
    <property type="protein sequence ID" value="RDX98952.1"/>
    <property type="molecule type" value="Genomic_DNA"/>
</dbReference>
<proteinExistence type="predicted"/>
<protein>
    <submittedName>
        <fullName evidence="1">Uncharacterized protein</fullName>
    </submittedName>
</protein>
<feature type="non-terminal residue" evidence="1">
    <location>
        <position position="1"/>
    </location>
</feature>